<feature type="short sequence motif" description="GXGXXG" evidence="8">
    <location>
        <begin position="488"/>
        <end position="493"/>
    </location>
</feature>
<organism evidence="10 11">
    <name type="scientific">Lottia gigantea</name>
    <name type="common">Giant owl limpet</name>
    <dbReference type="NCBI Taxonomy" id="225164"/>
    <lineage>
        <taxon>Eukaryota</taxon>
        <taxon>Metazoa</taxon>
        <taxon>Spiralia</taxon>
        <taxon>Lophotrochozoa</taxon>
        <taxon>Mollusca</taxon>
        <taxon>Gastropoda</taxon>
        <taxon>Patellogastropoda</taxon>
        <taxon>Lottioidea</taxon>
        <taxon>Lottiidae</taxon>
        <taxon>Lottia</taxon>
    </lineage>
</organism>
<feature type="active site" description="Proton acceptor" evidence="8">
    <location>
        <position position="653"/>
    </location>
</feature>
<feature type="domain" description="PNPLA" evidence="9">
    <location>
        <begin position="484"/>
        <end position="666"/>
    </location>
</feature>
<dbReference type="GO" id="GO:0016042">
    <property type="term" value="P:lipid catabolic process"/>
    <property type="evidence" value="ECO:0007669"/>
    <property type="project" value="UniProtKB-UniRule"/>
</dbReference>
<dbReference type="InterPro" id="IPR002641">
    <property type="entry name" value="PNPLA_dom"/>
</dbReference>
<dbReference type="Gene3D" id="1.25.40.20">
    <property type="entry name" value="Ankyrin repeat-containing domain"/>
    <property type="match status" value="1"/>
</dbReference>
<proteinExistence type="predicted"/>
<dbReference type="PANTHER" id="PTHR24139">
    <property type="entry name" value="CALCIUM-INDEPENDENT PHOSPHOLIPASE A2"/>
    <property type="match status" value="1"/>
</dbReference>
<dbReference type="SUPFAM" id="SSF48403">
    <property type="entry name" value="Ankyrin repeat"/>
    <property type="match status" value="1"/>
</dbReference>
<dbReference type="SMART" id="SM00248">
    <property type="entry name" value="ANK"/>
    <property type="match status" value="8"/>
</dbReference>
<evidence type="ECO:0000313" key="11">
    <source>
        <dbReference type="Proteomes" id="UP000030746"/>
    </source>
</evidence>
<dbReference type="InterPro" id="IPR036770">
    <property type="entry name" value="Ankyrin_rpt-contain_sf"/>
</dbReference>
<evidence type="ECO:0000259" key="9">
    <source>
        <dbReference type="PROSITE" id="PS51635"/>
    </source>
</evidence>
<reference evidence="10 11" key="1">
    <citation type="journal article" date="2013" name="Nature">
        <title>Insights into bilaterian evolution from three spiralian genomes.</title>
        <authorList>
            <person name="Simakov O."/>
            <person name="Marletaz F."/>
            <person name="Cho S.J."/>
            <person name="Edsinger-Gonzales E."/>
            <person name="Havlak P."/>
            <person name="Hellsten U."/>
            <person name="Kuo D.H."/>
            <person name="Larsson T."/>
            <person name="Lv J."/>
            <person name="Arendt D."/>
            <person name="Savage R."/>
            <person name="Osoegawa K."/>
            <person name="de Jong P."/>
            <person name="Grimwood J."/>
            <person name="Chapman J.A."/>
            <person name="Shapiro H."/>
            <person name="Aerts A."/>
            <person name="Otillar R.P."/>
            <person name="Terry A.Y."/>
            <person name="Boore J.L."/>
            <person name="Grigoriev I.V."/>
            <person name="Lindberg D.R."/>
            <person name="Seaver E.C."/>
            <person name="Weisblat D.A."/>
            <person name="Putnam N.H."/>
            <person name="Rokhsar D.S."/>
        </authorList>
    </citation>
    <scope>NUCLEOTIDE SEQUENCE [LARGE SCALE GENOMIC DNA]</scope>
</reference>
<dbReference type="InterPro" id="IPR047148">
    <property type="entry name" value="PLPL9"/>
</dbReference>
<dbReference type="GO" id="GO:0005739">
    <property type="term" value="C:mitochondrion"/>
    <property type="evidence" value="ECO:0007669"/>
    <property type="project" value="TreeGrafter"/>
</dbReference>
<dbReference type="GO" id="GO:0052816">
    <property type="term" value="F:long-chain fatty acyl-CoA hydrolase activity"/>
    <property type="evidence" value="ECO:0007669"/>
    <property type="project" value="TreeGrafter"/>
</dbReference>
<dbReference type="EC" id="3.1.1.4" evidence="1"/>
<dbReference type="OMA" id="VVYSHTH"/>
<evidence type="ECO:0000256" key="6">
    <source>
        <dbReference type="ARBA" id="ARBA00023422"/>
    </source>
</evidence>
<feature type="short sequence motif" description="DGA/G" evidence="8">
    <location>
        <begin position="653"/>
        <end position="655"/>
    </location>
</feature>
<evidence type="ECO:0000256" key="7">
    <source>
        <dbReference type="PROSITE-ProRule" id="PRU00023"/>
    </source>
</evidence>
<sequence length="815" mass="89934">MAGYIKSFVGGIFNAAAANIKPFKVQITNQDNIKGLTKVNEDDFLYLYKRPGCFECVLVGNGINNKIYSLFRLTKEEEAKNVFNRFCSILLPLVVSSSSVFQEDILQKISDTIREHNGWNVAHVAAFVGLFEAFRHPSISKYINSTSTDNETSALGCAIYGLQVQCVQELMKCDFKLDTCDKNGNTAYHLAVQHLPSVIPILMRYDKNEVIQWVNGKGETALYLSCKLDLTDATEMLLHAGCDPSISTTDALPIHIAIHENSLKSAELILRDHPDQLSVVDHKYGSTALHWVQTKEAVEMLTKFGCNMNAVSNFGDTALHVIVKKKLLDIVMSLLCHGTDCNILDSNQETPLHWAVMNDDVNFVQVFVVFGANVNQKNKNQHSPRHIAATSRGKNKELILYLLHIAGAKRCSVDIKGCLQGCVAEGSHNGIANDTMKGLQKLDSVALFDELLSAHVACGATMSHKEGSVLDMVGAPVNAGDRVLCLDGGGIRGLVLLQVLMDIEQAIGKPIHQCFDWIGGTSTGAILALGIAKGVSLQYMKGLYFRLKDEVLVGRRPYPSEAFENLLKKEFGESAVMSELKYAKVMVTAVKANTFPAKFHLFRNYTNPFQIPHTHDPPAGDEQIPPEEQLIWKAARSSGAAPSYFRCMGCFLDGGLMANNPTLDVLTEINEYNQGLKMENRYDEVQQIGCVLSIGTGRVPEVVVKNCDVFFPDGIFDAVNSVMGLTALGKLLVDQATLSEGRPVDRARAWCNMINVPYFRFSPQISEDVPLDCSDNKTLINMMWETTCYMVANRQRVLDIAALLSGEQIPCKNDK</sequence>
<dbReference type="PROSITE" id="PS50297">
    <property type="entry name" value="ANK_REP_REGION"/>
    <property type="match status" value="1"/>
</dbReference>
<dbReference type="RefSeq" id="XP_009060062.1">
    <property type="nucleotide sequence ID" value="XM_009061814.1"/>
</dbReference>
<feature type="short sequence motif" description="GXSXG" evidence="8">
    <location>
        <begin position="520"/>
        <end position="524"/>
    </location>
</feature>
<dbReference type="KEGG" id="lgi:LOTGIDRAFT_154089"/>
<evidence type="ECO:0000256" key="2">
    <source>
        <dbReference type="ARBA" id="ARBA00022737"/>
    </source>
</evidence>
<evidence type="ECO:0000313" key="10">
    <source>
        <dbReference type="EMBL" id="ESO89016.1"/>
    </source>
</evidence>
<accession>V4A6X2</accession>
<dbReference type="Gene3D" id="3.40.1090.10">
    <property type="entry name" value="Cytosolic phospholipase A2 catalytic domain"/>
    <property type="match status" value="1"/>
</dbReference>
<dbReference type="GeneID" id="20236207"/>
<evidence type="ECO:0000256" key="3">
    <source>
        <dbReference type="ARBA" id="ARBA00022801"/>
    </source>
</evidence>
<dbReference type="EMBL" id="KB202619">
    <property type="protein sequence ID" value="ESO89016.1"/>
    <property type="molecule type" value="Genomic_DNA"/>
</dbReference>
<dbReference type="AlphaFoldDB" id="V4A6X2"/>
<feature type="repeat" description="ANK" evidence="7">
    <location>
        <begin position="347"/>
        <end position="379"/>
    </location>
</feature>
<dbReference type="SUPFAM" id="SSF52151">
    <property type="entry name" value="FabD/lysophospholipase-like"/>
    <property type="match status" value="1"/>
</dbReference>
<dbReference type="STRING" id="225164.V4A6X2"/>
<protein>
    <recommendedName>
        <fullName evidence="1">phospholipase A2</fullName>
        <ecNumber evidence="1">3.1.1.4</ecNumber>
    </recommendedName>
</protein>
<dbReference type="CTD" id="20236207"/>
<dbReference type="PROSITE" id="PS50088">
    <property type="entry name" value="ANK_REPEAT"/>
    <property type="match status" value="2"/>
</dbReference>
<dbReference type="InterPro" id="IPR002110">
    <property type="entry name" value="Ankyrin_rpt"/>
</dbReference>
<evidence type="ECO:0000256" key="1">
    <source>
        <dbReference type="ARBA" id="ARBA00013278"/>
    </source>
</evidence>
<dbReference type="Proteomes" id="UP000030746">
    <property type="component" value="Unassembled WGS sequence"/>
</dbReference>
<dbReference type="Pfam" id="PF12796">
    <property type="entry name" value="Ank_2"/>
    <property type="match status" value="2"/>
</dbReference>
<dbReference type="InterPro" id="IPR016035">
    <property type="entry name" value="Acyl_Trfase/lysoPLipase"/>
</dbReference>
<gene>
    <name evidence="10" type="ORF">LOTGIDRAFT_154089</name>
</gene>
<dbReference type="GO" id="GO:0047499">
    <property type="term" value="F:calcium-independent phospholipase A2 activity"/>
    <property type="evidence" value="ECO:0007669"/>
    <property type="project" value="InterPro"/>
</dbReference>
<dbReference type="Pfam" id="PF01734">
    <property type="entry name" value="Patatin"/>
    <property type="match status" value="1"/>
</dbReference>
<evidence type="ECO:0000256" key="8">
    <source>
        <dbReference type="PROSITE-ProRule" id="PRU01161"/>
    </source>
</evidence>
<keyword evidence="2" id="KW-0677">Repeat</keyword>
<feature type="active site" description="Nucleophile" evidence="8">
    <location>
        <position position="522"/>
    </location>
</feature>
<evidence type="ECO:0000256" key="4">
    <source>
        <dbReference type="ARBA" id="ARBA00023043"/>
    </source>
</evidence>
<feature type="repeat" description="ANK" evidence="7">
    <location>
        <begin position="314"/>
        <end position="346"/>
    </location>
</feature>
<comment type="catalytic activity">
    <reaction evidence="6">
        <text>a 1,2-diacyl-sn-glycero-3-phosphocholine + H2O = a 1-acyl-sn-glycero-3-phosphocholine + a fatty acid + H(+)</text>
        <dbReference type="Rhea" id="RHEA:15801"/>
        <dbReference type="ChEBI" id="CHEBI:15377"/>
        <dbReference type="ChEBI" id="CHEBI:15378"/>
        <dbReference type="ChEBI" id="CHEBI:28868"/>
        <dbReference type="ChEBI" id="CHEBI:57643"/>
        <dbReference type="ChEBI" id="CHEBI:58168"/>
        <dbReference type="EC" id="3.1.1.4"/>
    </reaction>
    <physiologicalReaction direction="left-to-right" evidence="6">
        <dbReference type="Rhea" id="RHEA:15802"/>
    </physiologicalReaction>
</comment>
<dbReference type="GO" id="GO:2000304">
    <property type="term" value="P:positive regulation of ceramide biosynthetic process"/>
    <property type="evidence" value="ECO:0007669"/>
    <property type="project" value="TreeGrafter"/>
</dbReference>
<keyword evidence="3 8" id="KW-0378">Hydrolase</keyword>
<dbReference type="PANTHER" id="PTHR24139:SF34">
    <property type="entry name" value="85_88 KDA CALCIUM-INDEPENDENT PHOSPHOLIPASE A2"/>
    <property type="match status" value="1"/>
</dbReference>
<keyword evidence="11" id="KW-1185">Reference proteome</keyword>
<dbReference type="PROSITE" id="PS51635">
    <property type="entry name" value="PNPLA"/>
    <property type="match status" value="1"/>
</dbReference>
<dbReference type="OrthoDB" id="10021675at2759"/>
<dbReference type="HOGENOM" id="CLU_010817_0_0_1"/>
<name>V4A6X2_LOTGI</name>
<keyword evidence="8" id="KW-0442">Lipid degradation</keyword>
<keyword evidence="4 7" id="KW-0040">ANK repeat</keyword>
<keyword evidence="5 8" id="KW-0443">Lipid metabolism</keyword>
<evidence type="ECO:0000256" key="5">
    <source>
        <dbReference type="ARBA" id="ARBA00023098"/>
    </source>
</evidence>